<evidence type="ECO:0000313" key="1">
    <source>
        <dbReference type="EMBL" id="KEI11453.1"/>
    </source>
</evidence>
<evidence type="ECO:0000313" key="2">
    <source>
        <dbReference type="Proteomes" id="UP000027770"/>
    </source>
</evidence>
<dbReference type="Proteomes" id="UP000027770">
    <property type="component" value="Plasmid p2Cn27606"/>
</dbReference>
<accession>A0AA40IRH5</accession>
<name>A0AA40IRH5_CLONO</name>
<protein>
    <submittedName>
        <fullName evidence="1">Uncharacterized protein</fullName>
    </submittedName>
</protein>
<reference evidence="2" key="1">
    <citation type="journal article" date="2014" name="PLoS ONE">
        <title>Plasmidome interchange between Clostridium botulinum, Clostridium novyi and Clostridium haemolyticum converts strains of independent lineages into distinctly different pathogens.</title>
        <authorList>
            <person name="Skarin H."/>
            <person name="Segerman B."/>
        </authorList>
    </citation>
    <scope>NUCLEOTIDE SEQUENCE [LARGE SCALE GENOMIC DNA]</scope>
    <source>
        <strain evidence="2">ATCC 27606</strain>
    </source>
</reference>
<keyword evidence="2" id="KW-1185">Reference proteome</keyword>
<organism evidence="1 2">
    <name type="scientific">Clostridium novyi B str. ATCC 27606</name>
    <dbReference type="NCBI Taxonomy" id="1443123"/>
    <lineage>
        <taxon>Bacteria</taxon>
        <taxon>Bacillati</taxon>
        <taxon>Bacillota</taxon>
        <taxon>Clostridia</taxon>
        <taxon>Eubacteriales</taxon>
        <taxon>Clostridiaceae</taxon>
        <taxon>Clostridium</taxon>
    </lineage>
</organism>
<proteinExistence type="predicted"/>
<dbReference type="EMBL" id="JENW01000167">
    <property type="protein sequence ID" value="KEI11453.1"/>
    <property type="molecule type" value="Genomic_DNA"/>
</dbReference>
<sequence length="198" mass="23454">MDRKKFDEMSVKAQINYVNSKLETGYTLTKLCKKIQIGRSTVRKRFKGKGYEFNKDLNKYIGYSKVDDIILTAKNAKVLDNTHVNKGYSNNLYITKQLEENRVAERECAYDVADTTLDKLYKNTDDILKMLEWWKNKSIKNSIDISRLNNYINKTKTRSFNINIDILEKFTMYCKHHKQYQQTNLISIALLDFLEKYK</sequence>
<keyword evidence="1" id="KW-0614">Plasmid</keyword>
<dbReference type="RefSeq" id="WP_039222524.1">
    <property type="nucleotide sequence ID" value="NZ_CM003350.1"/>
</dbReference>
<geneLocation type="plasmid" evidence="1 2">
    <name>p2Cn27606</name>
</geneLocation>
<comment type="caution">
    <text evidence="1">The sequence shown here is derived from an EMBL/GenBank/DDBJ whole genome shotgun (WGS) entry which is preliminary data.</text>
</comment>
<gene>
    <name evidence="1" type="ORF">Z959_p0016</name>
</gene>
<dbReference type="AlphaFoldDB" id="A0AA40IRH5"/>